<accession>A0A645HZ25</accession>
<feature type="region of interest" description="Disordered" evidence="1">
    <location>
        <begin position="124"/>
        <end position="148"/>
    </location>
</feature>
<dbReference type="EMBL" id="VSSQ01103288">
    <property type="protein sequence ID" value="MPN44277.1"/>
    <property type="molecule type" value="Genomic_DNA"/>
</dbReference>
<protein>
    <submittedName>
        <fullName evidence="2">Uncharacterized protein</fullName>
    </submittedName>
</protein>
<evidence type="ECO:0000313" key="2">
    <source>
        <dbReference type="EMBL" id="MPN44277.1"/>
    </source>
</evidence>
<reference evidence="2" key="1">
    <citation type="submission" date="2019-08" db="EMBL/GenBank/DDBJ databases">
        <authorList>
            <person name="Kucharzyk K."/>
            <person name="Murdoch R.W."/>
            <person name="Higgins S."/>
            <person name="Loffler F."/>
        </authorList>
    </citation>
    <scope>NUCLEOTIDE SEQUENCE</scope>
</reference>
<dbReference type="AlphaFoldDB" id="A0A645HZ25"/>
<comment type="caution">
    <text evidence="2">The sequence shown here is derived from an EMBL/GenBank/DDBJ whole genome shotgun (WGS) entry which is preliminary data.</text>
</comment>
<sequence length="148" mass="16381">MPTVPLIDRSIEPSMMTNVSPSATTIGIANCFISDDRFFKDAKFPPHRSVNTSISAIRTPTGATFMIRSFRLLLRTRSANSSMMDLSAARRDGFAICLSPFMKYILWYAGGRPRKLRAKAGCHRTRRKGPGGFPGPRRSKGQLGLRAC</sequence>
<name>A0A645HZ25_9ZZZZ</name>
<organism evidence="2">
    <name type="scientific">bioreactor metagenome</name>
    <dbReference type="NCBI Taxonomy" id="1076179"/>
    <lineage>
        <taxon>unclassified sequences</taxon>
        <taxon>metagenomes</taxon>
        <taxon>ecological metagenomes</taxon>
    </lineage>
</organism>
<gene>
    <name evidence="2" type="ORF">SDC9_191839</name>
</gene>
<proteinExistence type="predicted"/>
<evidence type="ECO:0000256" key="1">
    <source>
        <dbReference type="SAM" id="MobiDB-lite"/>
    </source>
</evidence>